<organism evidence="2 3">
    <name type="scientific">Methylobacterium brachythecii</name>
    <dbReference type="NCBI Taxonomy" id="1176177"/>
    <lineage>
        <taxon>Bacteria</taxon>
        <taxon>Pseudomonadati</taxon>
        <taxon>Pseudomonadota</taxon>
        <taxon>Alphaproteobacteria</taxon>
        <taxon>Hyphomicrobiales</taxon>
        <taxon>Methylobacteriaceae</taxon>
        <taxon>Methylobacterium</taxon>
    </lineage>
</organism>
<dbReference type="Proteomes" id="UP001156881">
    <property type="component" value="Unassembled WGS sequence"/>
</dbReference>
<sequence length="66" mass="7109">MQTTAEPTSIKANGALQQQVADALRNQALPISKLLRLMWAIEAEASPVSESLRVQLRARIGAPLAN</sequence>
<dbReference type="EMBL" id="BSPG01000017">
    <property type="protein sequence ID" value="GLS45030.1"/>
    <property type="molecule type" value="Genomic_DNA"/>
</dbReference>
<accession>A0A7W6F8N3</accession>
<proteinExistence type="predicted"/>
<keyword evidence="4" id="KW-1185">Reference proteome</keyword>
<dbReference type="Proteomes" id="UP000517759">
    <property type="component" value="Unassembled WGS sequence"/>
</dbReference>
<evidence type="ECO:0000313" key="1">
    <source>
        <dbReference type="EMBL" id="GLS45030.1"/>
    </source>
</evidence>
<dbReference type="AlphaFoldDB" id="A0A7W6F8N3"/>
<evidence type="ECO:0000313" key="4">
    <source>
        <dbReference type="Proteomes" id="UP001156881"/>
    </source>
</evidence>
<protein>
    <submittedName>
        <fullName evidence="2">Uncharacterized protein</fullName>
    </submittedName>
</protein>
<reference evidence="2 3" key="3">
    <citation type="submission" date="2020-08" db="EMBL/GenBank/DDBJ databases">
        <title>Genomic Encyclopedia of Type Strains, Phase IV (KMG-IV): sequencing the most valuable type-strain genomes for metagenomic binning, comparative biology and taxonomic classification.</title>
        <authorList>
            <person name="Goeker M."/>
        </authorList>
    </citation>
    <scope>NUCLEOTIDE SEQUENCE [LARGE SCALE GENOMIC DNA]</scope>
    <source>
        <strain evidence="2 3">DSM 24105</strain>
    </source>
</reference>
<reference evidence="1" key="1">
    <citation type="journal article" date="2014" name="Int. J. Syst. Evol. Microbiol.">
        <title>Complete genome of a new Firmicutes species belonging to the dominant human colonic microbiota ('Ruminococcus bicirculans') reveals two chromosomes and a selective capacity to utilize plant glucans.</title>
        <authorList>
            <consortium name="NISC Comparative Sequencing Program"/>
            <person name="Wegmann U."/>
            <person name="Louis P."/>
            <person name="Goesmann A."/>
            <person name="Henrissat B."/>
            <person name="Duncan S.H."/>
            <person name="Flint H.J."/>
        </authorList>
    </citation>
    <scope>NUCLEOTIDE SEQUENCE</scope>
    <source>
        <strain evidence="1">NBRC 107710</strain>
    </source>
</reference>
<reference evidence="1" key="4">
    <citation type="submission" date="2023-01" db="EMBL/GenBank/DDBJ databases">
        <title>Draft genome sequence of Methylobacterium brachythecii strain NBRC 107710.</title>
        <authorList>
            <person name="Sun Q."/>
            <person name="Mori K."/>
        </authorList>
    </citation>
    <scope>NUCLEOTIDE SEQUENCE</scope>
    <source>
        <strain evidence="1">NBRC 107710</strain>
    </source>
</reference>
<evidence type="ECO:0000313" key="3">
    <source>
        <dbReference type="Proteomes" id="UP000517759"/>
    </source>
</evidence>
<comment type="caution">
    <text evidence="2">The sequence shown here is derived from an EMBL/GenBank/DDBJ whole genome shotgun (WGS) entry which is preliminary data.</text>
</comment>
<dbReference type="RefSeq" id="WP_183508644.1">
    <property type="nucleotide sequence ID" value="NZ_BSPG01000017.1"/>
</dbReference>
<gene>
    <name evidence="1" type="ORF">GCM10007884_30190</name>
    <name evidence="2" type="ORF">GGR33_004147</name>
</gene>
<name>A0A7W6F8N3_9HYPH</name>
<dbReference type="EMBL" id="JACIDN010000008">
    <property type="protein sequence ID" value="MBB3904624.1"/>
    <property type="molecule type" value="Genomic_DNA"/>
</dbReference>
<evidence type="ECO:0000313" key="2">
    <source>
        <dbReference type="EMBL" id="MBB3904624.1"/>
    </source>
</evidence>
<reference evidence="4" key="2">
    <citation type="journal article" date="2019" name="Int. J. Syst. Evol. Microbiol.">
        <title>The Global Catalogue of Microorganisms (GCM) 10K type strain sequencing project: providing services to taxonomists for standard genome sequencing and annotation.</title>
        <authorList>
            <consortium name="The Broad Institute Genomics Platform"/>
            <consortium name="The Broad Institute Genome Sequencing Center for Infectious Disease"/>
            <person name="Wu L."/>
            <person name="Ma J."/>
        </authorList>
    </citation>
    <scope>NUCLEOTIDE SEQUENCE [LARGE SCALE GENOMIC DNA]</scope>
    <source>
        <strain evidence="4">NBRC 107710</strain>
    </source>
</reference>